<gene>
    <name evidence="1" type="ORF">M9H77_10548</name>
</gene>
<keyword evidence="2" id="KW-1185">Reference proteome</keyword>
<reference evidence="2" key="1">
    <citation type="journal article" date="2023" name="Nat. Plants">
        <title>Single-cell RNA sequencing provides a high-resolution roadmap for understanding the multicellular compartmentation of specialized metabolism.</title>
        <authorList>
            <person name="Sun S."/>
            <person name="Shen X."/>
            <person name="Li Y."/>
            <person name="Li Y."/>
            <person name="Wang S."/>
            <person name="Li R."/>
            <person name="Zhang H."/>
            <person name="Shen G."/>
            <person name="Guo B."/>
            <person name="Wei J."/>
            <person name="Xu J."/>
            <person name="St-Pierre B."/>
            <person name="Chen S."/>
            <person name="Sun C."/>
        </authorList>
    </citation>
    <scope>NUCLEOTIDE SEQUENCE [LARGE SCALE GENOMIC DNA]</scope>
</reference>
<sequence>MAEEEEEEPCQVSSTKQIKQSISVPFVWEVIPGTPKKDWKPTTPLSTKPVAPPVKLIASVPFGWEEKPGKPLPYCSQSQPPPSSSLAILQAESNNSSQSPIKLIDSVPYEWNEKPGLQQVPASSPVVLPKAEISSFQLPVKLVASVPFEWEEKPGKPLPYFSKPPIHHSPFAILQAECNSFLSLPGNSGSNRDDWTGMNDQGGDETEMLESDQETCEYETDDGSFSSAPSFSVNSLALTVAIPSQESHLKDLNSGQLQSPGSPASETESTSSDATGTTSLVGASFLEWLFPLLAPRSSFLDRVGYSETVTQIESKKQSTDFQQERNYSATIRRPPTLGELIMMSRRRSYQRKAMEMQKQNLSKEIMKRNAVGCGIFENSNVLSIFGMKWKRQLQLKLM</sequence>
<evidence type="ECO:0000313" key="1">
    <source>
        <dbReference type="EMBL" id="KAI5670184.1"/>
    </source>
</evidence>
<evidence type="ECO:0000313" key="2">
    <source>
        <dbReference type="Proteomes" id="UP001060085"/>
    </source>
</evidence>
<dbReference type="Proteomes" id="UP001060085">
    <property type="component" value="Linkage Group LG03"/>
</dbReference>
<accession>A0ACC0BC29</accession>
<protein>
    <submittedName>
        <fullName evidence="1">Uncharacterized protein</fullName>
    </submittedName>
</protein>
<organism evidence="1 2">
    <name type="scientific">Catharanthus roseus</name>
    <name type="common">Madagascar periwinkle</name>
    <name type="synonym">Vinca rosea</name>
    <dbReference type="NCBI Taxonomy" id="4058"/>
    <lineage>
        <taxon>Eukaryota</taxon>
        <taxon>Viridiplantae</taxon>
        <taxon>Streptophyta</taxon>
        <taxon>Embryophyta</taxon>
        <taxon>Tracheophyta</taxon>
        <taxon>Spermatophyta</taxon>
        <taxon>Magnoliopsida</taxon>
        <taxon>eudicotyledons</taxon>
        <taxon>Gunneridae</taxon>
        <taxon>Pentapetalae</taxon>
        <taxon>asterids</taxon>
        <taxon>lamiids</taxon>
        <taxon>Gentianales</taxon>
        <taxon>Apocynaceae</taxon>
        <taxon>Rauvolfioideae</taxon>
        <taxon>Vinceae</taxon>
        <taxon>Catharanthinae</taxon>
        <taxon>Catharanthus</taxon>
    </lineage>
</organism>
<proteinExistence type="predicted"/>
<dbReference type="EMBL" id="CM044703">
    <property type="protein sequence ID" value="KAI5670184.1"/>
    <property type="molecule type" value="Genomic_DNA"/>
</dbReference>
<name>A0ACC0BC29_CATRO</name>
<comment type="caution">
    <text evidence="1">The sequence shown here is derived from an EMBL/GenBank/DDBJ whole genome shotgun (WGS) entry which is preliminary data.</text>
</comment>